<comment type="caution">
    <text evidence="2">The sequence shown here is derived from an EMBL/GenBank/DDBJ whole genome shotgun (WGS) entry which is preliminary data.</text>
</comment>
<dbReference type="EMBL" id="AFBQ01000035">
    <property type="protein sequence ID" value="EHY32295.1"/>
    <property type="molecule type" value="Genomic_DNA"/>
</dbReference>
<proteinExistence type="predicted"/>
<feature type="compositionally biased region" description="Basic and acidic residues" evidence="1">
    <location>
        <begin position="19"/>
        <end position="28"/>
    </location>
</feature>
<reference evidence="2 3" key="1">
    <citation type="submission" date="2011-11" db="EMBL/GenBank/DDBJ databases">
        <authorList>
            <person name="Weinstock G."/>
            <person name="Sodergren E."/>
            <person name="Clifton S."/>
            <person name="Fulton L."/>
            <person name="Fulton B."/>
            <person name="Courtney L."/>
            <person name="Fronick C."/>
            <person name="Harrison M."/>
            <person name="Strong C."/>
            <person name="Farmer C."/>
            <person name="Delahaunty K."/>
            <person name="Markovic C."/>
            <person name="Hall O."/>
            <person name="Minx P."/>
            <person name="Tomlinson C."/>
            <person name="Mitreva M."/>
            <person name="Hou S."/>
            <person name="Chen J."/>
            <person name="Wollam A."/>
            <person name="Pepin K.H."/>
            <person name="Johnson M."/>
            <person name="Bhonagiri V."/>
            <person name="Zhang X."/>
            <person name="Suruliraj S."/>
            <person name="Warren W."/>
            <person name="Chinwalla A."/>
            <person name="Mardis E.R."/>
            <person name="Wilson R.K."/>
        </authorList>
    </citation>
    <scope>NUCLEOTIDE SEQUENCE [LARGE SCALE GENOMIC DNA]</scope>
    <source>
        <strain evidence="2 3">YIT 11816</strain>
    </source>
</reference>
<protein>
    <submittedName>
        <fullName evidence="2">Uncharacterized protein</fullName>
    </submittedName>
</protein>
<name>H3KC41_9BURK</name>
<accession>H3KC41</accession>
<dbReference type="Proteomes" id="UP000004956">
    <property type="component" value="Unassembled WGS sequence"/>
</dbReference>
<gene>
    <name evidence="2" type="ORF">HMPREF9440_00290</name>
</gene>
<organism evidence="2 3">
    <name type="scientific">Sutterella parvirubra YIT 11816</name>
    <dbReference type="NCBI Taxonomy" id="762967"/>
    <lineage>
        <taxon>Bacteria</taxon>
        <taxon>Pseudomonadati</taxon>
        <taxon>Pseudomonadota</taxon>
        <taxon>Betaproteobacteria</taxon>
        <taxon>Burkholderiales</taxon>
        <taxon>Sutterellaceae</taxon>
        <taxon>Sutterella</taxon>
    </lineage>
</organism>
<dbReference type="HOGENOM" id="CLU_1730482_0_0_4"/>
<sequence>MRISGKGLEGEAAGGTGGLKERVPEASRRKAPRRGGAGHPFILSRAVGAPVENARPKRRRRGILEALRRIDGGIPPDIRSTAPAPSAQDDGRRTGYRGTTRGAKSGFPRPPSLSAGLSSRQVVVPVTNRCTFVERPKSAFPAYFPQEKQGT</sequence>
<feature type="region of interest" description="Disordered" evidence="1">
    <location>
        <begin position="1"/>
        <end position="60"/>
    </location>
</feature>
<evidence type="ECO:0000313" key="2">
    <source>
        <dbReference type="EMBL" id="EHY32295.1"/>
    </source>
</evidence>
<keyword evidence="3" id="KW-1185">Reference proteome</keyword>
<evidence type="ECO:0000313" key="3">
    <source>
        <dbReference type="Proteomes" id="UP000004956"/>
    </source>
</evidence>
<dbReference type="AlphaFoldDB" id="H3KC41"/>
<evidence type="ECO:0000256" key="1">
    <source>
        <dbReference type="SAM" id="MobiDB-lite"/>
    </source>
</evidence>
<feature type="region of interest" description="Disordered" evidence="1">
    <location>
        <begin position="72"/>
        <end position="119"/>
    </location>
</feature>